<feature type="transmembrane region" description="Helical" evidence="6">
    <location>
        <begin position="99"/>
        <end position="120"/>
    </location>
</feature>
<dbReference type="EMBL" id="PYXZ01000001">
    <property type="protein sequence ID" value="PUA83024.1"/>
    <property type="molecule type" value="Genomic_DNA"/>
</dbReference>
<dbReference type="PANTHER" id="PTHR30250">
    <property type="entry name" value="PST FAMILY PREDICTED COLANIC ACID TRANSPORTER"/>
    <property type="match status" value="1"/>
</dbReference>
<dbReference type="InterPro" id="IPR050833">
    <property type="entry name" value="Poly_Biosynth_Transport"/>
</dbReference>
<dbReference type="GO" id="GO:0005886">
    <property type="term" value="C:plasma membrane"/>
    <property type="evidence" value="ECO:0007669"/>
    <property type="project" value="UniProtKB-SubCell"/>
</dbReference>
<accession>A0A2R7Z385</accession>
<keyword evidence="2" id="KW-1003">Cell membrane</keyword>
<evidence type="ECO:0000256" key="4">
    <source>
        <dbReference type="ARBA" id="ARBA00022989"/>
    </source>
</evidence>
<evidence type="ECO:0008006" key="9">
    <source>
        <dbReference type="Google" id="ProtNLM"/>
    </source>
</evidence>
<feature type="transmembrane region" description="Helical" evidence="6">
    <location>
        <begin position="193"/>
        <end position="214"/>
    </location>
</feature>
<feature type="transmembrane region" description="Helical" evidence="6">
    <location>
        <begin position="399"/>
        <end position="422"/>
    </location>
</feature>
<gene>
    <name evidence="7" type="ORF">C7S10_04920</name>
</gene>
<dbReference type="RefSeq" id="WP_108343210.1">
    <property type="nucleotide sequence ID" value="NZ_PYXZ01000001.1"/>
</dbReference>
<proteinExistence type="predicted"/>
<dbReference type="OrthoDB" id="6466391at2"/>
<feature type="transmembrane region" description="Helical" evidence="6">
    <location>
        <begin position="27"/>
        <end position="49"/>
    </location>
</feature>
<feature type="transmembrane region" description="Helical" evidence="6">
    <location>
        <begin position="162"/>
        <end position="181"/>
    </location>
</feature>
<keyword evidence="4 6" id="KW-1133">Transmembrane helix</keyword>
<feature type="transmembrane region" description="Helical" evidence="6">
    <location>
        <begin position="235"/>
        <end position="256"/>
    </location>
</feature>
<evidence type="ECO:0000313" key="8">
    <source>
        <dbReference type="Proteomes" id="UP000244867"/>
    </source>
</evidence>
<dbReference type="Proteomes" id="UP000244867">
    <property type="component" value="Unassembled WGS sequence"/>
</dbReference>
<name>A0A2R7Z385_9ACTN</name>
<evidence type="ECO:0000256" key="6">
    <source>
        <dbReference type="SAM" id="Phobius"/>
    </source>
</evidence>
<evidence type="ECO:0000256" key="3">
    <source>
        <dbReference type="ARBA" id="ARBA00022692"/>
    </source>
</evidence>
<feature type="transmembrane region" description="Helical" evidence="6">
    <location>
        <begin position="341"/>
        <end position="359"/>
    </location>
</feature>
<dbReference type="PANTHER" id="PTHR30250:SF11">
    <property type="entry name" value="O-ANTIGEN TRANSPORTER-RELATED"/>
    <property type="match status" value="1"/>
</dbReference>
<evidence type="ECO:0000313" key="7">
    <source>
        <dbReference type="EMBL" id="PUA83024.1"/>
    </source>
</evidence>
<feature type="transmembrane region" description="Helical" evidence="6">
    <location>
        <begin position="371"/>
        <end position="393"/>
    </location>
</feature>
<comment type="subcellular location">
    <subcellularLocation>
        <location evidence="1">Cell membrane</location>
        <topology evidence="1">Multi-pass membrane protein</topology>
    </subcellularLocation>
</comment>
<organism evidence="7 8">
    <name type="scientific">Nocardioides currus</name>
    <dbReference type="NCBI Taxonomy" id="2133958"/>
    <lineage>
        <taxon>Bacteria</taxon>
        <taxon>Bacillati</taxon>
        <taxon>Actinomycetota</taxon>
        <taxon>Actinomycetes</taxon>
        <taxon>Propionibacteriales</taxon>
        <taxon>Nocardioidaceae</taxon>
        <taxon>Nocardioides</taxon>
    </lineage>
</organism>
<keyword evidence="8" id="KW-1185">Reference proteome</keyword>
<protein>
    <recommendedName>
        <fullName evidence="9">Polysaccharide biosynthesis protein</fullName>
    </recommendedName>
</protein>
<comment type="caution">
    <text evidence="7">The sequence shown here is derived from an EMBL/GenBank/DDBJ whole genome shotgun (WGS) entry which is preliminary data.</text>
</comment>
<feature type="transmembrane region" description="Helical" evidence="6">
    <location>
        <begin position="312"/>
        <end position="335"/>
    </location>
</feature>
<evidence type="ECO:0000256" key="2">
    <source>
        <dbReference type="ARBA" id="ARBA00022475"/>
    </source>
</evidence>
<feature type="transmembrane region" description="Helical" evidence="6">
    <location>
        <begin position="268"/>
        <end position="291"/>
    </location>
</feature>
<keyword evidence="5 6" id="KW-0472">Membrane</keyword>
<evidence type="ECO:0000256" key="1">
    <source>
        <dbReference type="ARBA" id="ARBA00004651"/>
    </source>
</evidence>
<keyword evidence="3 6" id="KW-0812">Transmembrane</keyword>
<dbReference type="AlphaFoldDB" id="A0A2R7Z385"/>
<feature type="transmembrane region" description="Helical" evidence="6">
    <location>
        <begin position="132"/>
        <end position="150"/>
    </location>
</feature>
<sequence>MAGRRRDGAASQARRAPAGSVSYRRELAPLVAIQSLGAAASFGIVALLARVAGPDVQGEFAVYKSLVDVQVAFLTLGLPSGFIYVINKGLYTTQSLLRLTARYAPLVFLVSAVLTTGYLLGRSVTLPGELSTNIALVVLAAGATTYWALVRGIVLTLSDGVAFAWVTALPPIVLMVVTVVGVESGAWSLPTSFAASAVVSVTTVLLLLRVVGVPPEGPVPADRRAAFRVLGQQSAHTLVQAVFLSGAIFTILWLMQHLDADVDDLGQFSVASLAVVGPNLLVGMVAPILYSRWSRSMSLDERRRIGRSAIRFAALLQLGALVALPLVVPGLTFVLGAQYRPAAVAMCIVFLAVLPLSTTRMMSPALQATGSTAVVTASWGARLVTPITLVPLAPVIDDVIIWAAVAMAAGEYVAMAVMLVLARVHLPRAPRQEI</sequence>
<evidence type="ECO:0000256" key="5">
    <source>
        <dbReference type="ARBA" id="ARBA00023136"/>
    </source>
</evidence>
<reference evidence="7 8" key="1">
    <citation type="submission" date="2018-03" db="EMBL/GenBank/DDBJ databases">
        <authorList>
            <person name="Keele B.F."/>
        </authorList>
    </citation>
    <scope>NUCLEOTIDE SEQUENCE [LARGE SCALE GENOMIC DNA]</scope>
    <source>
        <strain evidence="7 8">IB-3</strain>
    </source>
</reference>
<feature type="transmembrane region" description="Helical" evidence="6">
    <location>
        <begin position="69"/>
        <end position="87"/>
    </location>
</feature>